<sequence>MSEMGYAEHGELRLWVAGFLEIVSSVHLKSKPHYALFEGGLWRRIPGADGEVQSRVEGHLIQIPEMMTAPITAQNSARLRHLTDPTLEEQQGYIKDTVLGRL</sequence>
<proteinExistence type="predicted"/>
<dbReference type="AlphaFoldDB" id="A0A8H6U6A0"/>
<comment type="caution">
    <text evidence="1">The sequence shown here is derived from an EMBL/GenBank/DDBJ whole genome shotgun (WGS) entry which is preliminary data.</text>
</comment>
<keyword evidence="2" id="KW-1185">Reference proteome</keyword>
<evidence type="ECO:0000313" key="1">
    <source>
        <dbReference type="EMBL" id="KAF6841500.1"/>
    </source>
</evidence>
<accession>A0A8H6U6A0</accession>
<evidence type="ECO:0000313" key="2">
    <source>
        <dbReference type="Proteomes" id="UP000654918"/>
    </source>
</evidence>
<protein>
    <submittedName>
        <fullName evidence="1">Uncharacterized protein</fullName>
    </submittedName>
</protein>
<gene>
    <name evidence="1" type="ORF">CPLU01_00631</name>
</gene>
<organism evidence="1 2">
    <name type="scientific">Colletotrichum plurivorum</name>
    <dbReference type="NCBI Taxonomy" id="2175906"/>
    <lineage>
        <taxon>Eukaryota</taxon>
        <taxon>Fungi</taxon>
        <taxon>Dikarya</taxon>
        <taxon>Ascomycota</taxon>
        <taxon>Pezizomycotina</taxon>
        <taxon>Sordariomycetes</taxon>
        <taxon>Hypocreomycetidae</taxon>
        <taxon>Glomerellales</taxon>
        <taxon>Glomerellaceae</taxon>
        <taxon>Colletotrichum</taxon>
        <taxon>Colletotrichum orchidearum species complex</taxon>
    </lineage>
</organism>
<dbReference type="Proteomes" id="UP000654918">
    <property type="component" value="Unassembled WGS sequence"/>
</dbReference>
<dbReference type="EMBL" id="WIGO01000003">
    <property type="protein sequence ID" value="KAF6841500.1"/>
    <property type="molecule type" value="Genomic_DNA"/>
</dbReference>
<name>A0A8H6U6A0_9PEZI</name>
<reference evidence="1" key="1">
    <citation type="journal article" date="2020" name="Phytopathology">
        <title>Genome Sequence Resources of Colletotrichum truncatum, C. plurivorum, C. musicola, and C. sojae: Four Species Pathogenic to Soybean (Glycine max).</title>
        <authorList>
            <person name="Rogerio F."/>
            <person name="Boufleur T.R."/>
            <person name="Ciampi-Guillardi M."/>
            <person name="Sukno S.A."/>
            <person name="Thon M.R."/>
            <person name="Massola Junior N.S."/>
            <person name="Baroncelli R."/>
        </authorList>
    </citation>
    <scope>NUCLEOTIDE SEQUENCE</scope>
    <source>
        <strain evidence="1">LFN00145</strain>
    </source>
</reference>